<dbReference type="InterPro" id="IPR003844">
    <property type="entry name" value="UPF0060"/>
</dbReference>
<sequence length="112" mass="11965">MLSGTLPGTLMLFVATALAEIVGCYLPWLWLRQQGSPWLLLPAALCLALFAWLLTLHPTAAGRTYAAYGGVYVAVALGWLWLVEGIRPTLWDMLGAAVALSGMAIIVLAPRG</sequence>
<dbReference type="PANTHER" id="PTHR36116:SF1">
    <property type="entry name" value="UPF0060 MEMBRANE PROTEIN YNFA"/>
    <property type="match status" value="1"/>
</dbReference>
<keyword evidence="7" id="KW-1185">Reference proteome</keyword>
<evidence type="ECO:0000313" key="6">
    <source>
        <dbReference type="EMBL" id="UXY16627.1"/>
    </source>
</evidence>
<dbReference type="NCBIfam" id="NF002586">
    <property type="entry name" value="PRK02237.1"/>
    <property type="match status" value="1"/>
</dbReference>
<comment type="subcellular location">
    <subcellularLocation>
        <location evidence="5">Cell membrane</location>
        <topology evidence="5">Multi-pass membrane protein</topology>
    </subcellularLocation>
</comment>
<dbReference type="Pfam" id="PF02694">
    <property type="entry name" value="UPF0060"/>
    <property type="match status" value="1"/>
</dbReference>
<feature type="transmembrane region" description="Helical" evidence="5">
    <location>
        <begin position="65"/>
        <end position="83"/>
    </location>
</feature>
<proteinExistence type="inferred from homology"/>
<dbReference type="InterPro" id="IPR037185">
    <property type="entry name" value="EmrE-like"/>
</dbReference>
<protein>
    <submittedName>
        <fullName evidence="6">YnfA family protein</fullName>
    </submittedName>
</protein>
<gene>
    <name evidence="6" type="ORF">N8I74_06305</name>
</gene>
<evidence type="ECO:0000256" key="4">
    <source>
        <dbReference type="ARBA" id="ARBA00023136"/>
    </source>
</evidence>
<dbReference type="SUPFAM" id="SSF103481">
    <property type="entry name" value="Multidrug resistance efflux transporter EmrE"/>
    <property type="match status" value="1"/>
</dbReference>
<evidence type="ECO:0000256" key="5">
    <source>
        <dbReference type="HAMAP-Rule" id="MF_00010"/>
    </source>
</evidence>
<feature type="transmembrane region" description="Helical" evidence="5">
    <location>
        <begin position="89"/>
        <end position="109"/>
    </location>
</feature>
<keyword evidence="1 5" id="KW-1003">Cell membrane</keyword>
<evidence type="ECO:0000256" key="3">
    <source>
        <dbReference type="ARBA" id="ARBA00022989"/>
    </source>
</evidence>
<keyword evidence="2 5" id="KW-0812">Transmembrane</keyword>
<dbReference type="EMBL" id="CP106753">
    <property type="protein sequence ID" value="UXY16627.1"/>
    <property type="molecule type" value="Genomic_DNA"/>
</dbReference>
<keyword evidence="4 5" id="KW-0472">Membrane</keyword>
<dbReference type="Proteomes" id="UP001061302">
    <property type="component" value="Chromosome"/>
</dbReference>
<dbReference type="HAMAP" id="MF_00010">
    <property type="entry name" value="UPF0060"/>
    <property type="match status" value="1"/>
</dbReference>
<evidence type="ECO:0000313" key="7">
    <source>
        <dbReference type="Proteomes" id="UP001061302"/>
    </source>
</evidence>
<feature type="transmembrane region" description="Helical" evidence="5">
    <location>
        <begin position="35"/>
        <end position="53"/>
    </location>
</feature>
<keyword evidence="3 5" id="KW-1133">Transmembrane helix</keyword>
<dbReference type="PANTHER" id="PTHR36116">
    <property type="entry name" value="UPF0060 MEMBRANE PROTEIN YNFA"/>
    <property type="match status" value="1"/>
</dbReference>
<reference evidence="6" key="1">
    <citation type="submission" date="2022-10" db="EMBL/GenBank/DDBJ databases">
        <title>Chitiniphilus purpureus sp. nov., a novel chitin-degrading bacterium isolated from crawfish pond sediment.</title>
        <authorList>
            <person name="Li K."/>
        </authorList>
    </citation>
    <scope>NUCLEOTIDE SEQUENCE</scope>
    <source>
        <strain evidence="6">CD1</strain>
    </source>
</reference>
<comment type="similarity">
    <text evidence="5">Belongs to the UPF0060 family.</text>
</comment>
<evidence type="ECO:0000256" key="1">
    <source>
        <dbReference type="ARBA" id="ARBA00022475"/>
    </source>
</evidence>
<dbReference type="RefSeq" id="WP_263126009.1">
    <property type="nucleotide sequence ID" value="NZ_CP106753.1"/>
</dbReference>
<evidence type="ECO:0000256" key="2">
    <source>
        <dbReference type="ARBA" id="ARBA00022692"/>
    </source>
</evidence>
<accession>A0ABY6DQN4</accession>
<name>A0ABY6DQN4_9NEIS</name>
<organism evidence="6 7">
    <name type="scientific">Chitiniphilus purpureus</name>
    <dbReference type="NCBI Taxonomy" id="2981137"/>
    <lineage>
        <taxon>Bacteria</taxon>
        <taxon>Pseudomonadati</taxon>
        <taxon>Pseudomonadota</taxon>
        <taxon>Betaproteobacteria</taxon>
        <taxon>Neisseriales</taxon>
        <taxon>Chitinibacteraceae</taxon>
        <taxon>Chitiniphilus</taxon>
    </lineage>
</organism>